<accession>A0A0D2PFM4</accession>
<feature type="compositionally biased region" description="Basic and acidic residues" evidence="1">
    <location>
        <begin position="77"/>
        <end position="89"/>
    </location>
</feature>
<organism evidence="2 3">
    <name type="scientific">Hypholoma sublateritium (strain FD-334 SS-4)</name>
    <dbReference type="NCBI Taxonomy" id="945553"/>
    <lineage>
        <taxon>Eukaryota</taxon>
        <taxon>Fungi</taxon>
        <taxon>Dikarya</taxon>
        <taxon>Basidiomycota</taxon>
        <taxon>Agaricomycotina</taxon>
        <taxon>Agaricomycetes</taxon>
        <taxon>Agaricomycetidae</taxon>
        <taxon>Agaricales</taxon>
        <taxon>Agaricineae</taxon>
        <taxon>Strophariaceae</taxon>
        <taxon>Hypholoma</taxon>
    </lineage>
</organism>
<feature type="compositionally biased region" description="Basic residues" evidence="1">
    <location>
        <begin position="305"/>
        <end position="317"/>
    </location>
</feature>
<dbReference type="EMBL" id="KN817518">
    <property type="protein sequence ID" value="KJA29554.1"/>
    <property type="molecule type" value="Genomic_DNA"/>
</dbReference>
<reference evidence="3" key="1">
    <citation type="submission" date="2014-04" db="EMBL/GenBank/DDBJ databases">
        <title>Evolutionary Origins and Diversification of the Mycorrhizal Mutualists.</title>
        <authorList>
            <consortium name="DOE Joint Genome Institute"/>
            <consortium name="Mycorrhizal Genomics Consortium"/>
            <person name="Kohler A."/>
            <person name="Kuo A."/>
            <person name="Nagy L.G."/>
            <person name="Floudas D."/>
            <person name="Copeland A."/>
            <person name="Barry K.W."/>
            <person name="Cichocki N."/>
            <person name="Veneault-Fourrey C."/>
            <person name="LaButti K."/>
            <person name="Lindquist E.A."/>
            <person name="Lipzen A."/>
            <person name="Lundell T."/>
            <person name="Morin E."/>
            <person name="Murat C."/>
            <person name="Riley R."/>
            <person name="Ohm R."/>
            <person name="Sun H."/>
            <person name="Tunlid A."/>
            <person name="Henrissat B."/>
            <person name="Grigoriev I.V."/>
            <person name="Hibbett D.S."/>
            <person name="Martin F."/>
        </authorList>
    </citation>
    <scope>NUCLEOTIDE SEQUENCE [LARGE SCALE GENOMIC DNA]</scope>
    <source>
        <strain evidence="3">FD-334 SS-4</strain>
    </source>
</reference>
<feature type="compositionally biased region" description="Acidic residues" evidence="1">
    <location>
        <begin position="397"/>
        <end position="421"/>
    </location>
</feature>
<dbReference type="OrthoDB" id="2565191at2759"/>
<proteinExistence type="predicted"/>
<feature type="region of interest" description="Disordered" evidence="1">
    <location>
        <begin position="185"/>
        <end position="323"/>
    </location>
</feature>
<evidence type="ECO:0000313" key="2">
    <source>
        <dbReference type="EMBL" id="KJA29554.1"/>
    </source>
</evidence>
<evidence type="ECO:0000256" key="1">
    <source>
        <dbReference type="SAM" id="MobiDB-lite"/>
    </source>
</evidence>
<sequence>MADSRLSTVFDFAALRLRPDGTRVPQQPPARATVAVQDARARWIARDAGGSARILKLRRRGKGARAEEEDAGAEEIDISRELARGHPAGDEGGGADADAPSDEDEDEGPSRKRKARRRATGPAAKRRRFEADFDFLAPQPPVRSVSAEGSAPPQTQTPAAENGVLAEPSPDLLKSIHRFASEFYSERGQLLNVSRQYRAERKQARLARQQRKASQSKGKEKASGSKSPTPSSDESQEGSDDGSESDEDEDENEEGGEIGKKDGSKKKGKRKEELEDEGEDSADESSGDEEEADEAGTEEAETAKRRPKTKRRRRSGKPKILPPLVTDMYKVFEGSALMVLGMLVQEHINFLLTPNIPDGWEDEVKRAYTDDFASGEEDVNNDGDIMVDESVQGEAPEGLDEDIEEDEDDEDDEGDEEDEETAEKNEGGENTGDEDGQDDTGEGEDEEGDEEGDEEDRGGDEDEENGDTEDHDGHSVKPNASRIHGQAAETANDVTMELEESDGDSSFEGTSDESMRSDDTVHSDSEVEFS</sequence>
<feature type="compositionally biased region" description="Basic and acidic residues" evidence="1">
    <location>
        <begin position="513"/>
        <end position="530"/>
    </location>
</feature>
<feature type="region of interest" description="Disordered" evidence="1">
    <location>
        <begin position="57"/>
        <end position="169"/>
    </location>
</feature>
<dbReference type="Proteomes" id="UP000054270">
    <property type="component" value="Unassembled WGS sequence"/>
</dbReference>
<gene>
    <name evidence="2" type="ORF">HYPSUDRAFT_50142</name>
</gene>
<dbReference type="STRING" id="945553.A0A0D2PFM4"/>
<feature type="compositionally biased region" description="Acidic residues" evidence="1">
    <location>
        <begin position="274"/>
        <end position="300"/>
    </location>
</feature>
<feature type="compositionally biased region" description="Acidic residues" evidence="1">
    <location>
        <begin position="234"/>
        <end position="256"/>
    </location>
</feature>
<dbReference type="AlphaFoldDB" id="A0A0D2PFM4"/>
<feature type="compositionally biased region" description="Basic residues" evidence="1">
    <location>
        <begin position="111"/>
        <end position="128"/>
    </location>
</feature>
<feature type="compositionally biased region" description="Acidic residues" evidence="1">
    <location>
        <begin position="373"/>
        <end position="387"/>
    </location>
</feature>
<feature type="compositionally biased region" description="Acidic residues" evidence="1">
    <location>
        <begin position="67"/>
        <end position="76"/>
    </location>
</feature>
<feature type="compositionally biased region" description="Acidic residues" evidence="1">
    <location>
        <begin position="496"/>
        <end position="505"/>
    </location>
</feature>
<feature type="compositionally biased region" description="Low complexity" evidence="1">
    <location>
        <begin position="224"/>
        <end position="233"/>
    </location>
</feature>
<keyword evidence="3" id="KW-1185">Reference proteome</keyword>
<protein>
    <submittedName>
        <fullName evidence="2">Uncharacterized protein</fullName>
    </submittedName>
</protein>
<name>A0A0D2PFM4_HYPSF</name>
<evidence type="ECO:0000313" key="3">
    <source>
        <dbReference type="Proteomes" id="UP000054270"/>
    </source>
</evidence>
<feature type="compositionally biased region" description="Acidic residues" evidence="1">
    <location>
        <begin position="431"/>
        <end position="470"/>
    </location>
</feature>
<feature type="region of interest" description="Disordered" evidence="1">
    <location>
        <begin position="367"/>
        <end position="530"/>
    </location>
</feature>
<dbReference type="OMA" id="PNASRIH"/>